<dbReference type="InterPro" id="IPR024072">
    <property type="entry name" value="DHFR-like_dom_sf"/>
</dbReference>
<dbReference type="PROSITE" id="PS51330">
    <property type="entry name" value="DHFR_2"/>
    <property type="match status" value="1"/>
</dbReference>
<dbReference type="PROSITE" id="PS00075">
    <property type="entry name" value="DHFR_1"/>
    <property type="match status" value="1"/>
</dbReference>
<keyword evidence="5 7" id="KW-0560">Oxidoreductase</keyword>
<dbReference type="PRINTS" id="PR00070">
    <property type="entry name" value="DHFR"/>
</dbReference>
<dbReference type="FunFam" id="3.40.430.10:FF:000001">
    <property type="entry name" value="Dihydrofolate reductase"/>
    <property type="match status" value="1"/>
</dbReference>
<dbReference type="EMBL" id="VSSQ01000416">
    <property type="protein sequence ID" value="MPL94141.1"/>
    <property type="molecule type" value="Genomic_DNA"/>
</dbReference>
<dbReference type="InterPro" id="IPR017925">
    <property type="entry name" value="DHFR_CS"/>
</dbReference>
<comment type="pathway">
    <text evidence="1">Cofactor biosynthesis; tetrahydrofolate biosynthesis; 5,6,7,8-tetrahydrofolate from 7,8-dihydrofolate: step 1/1.</text>
</comment>
<dbReference type="PIRSF" id="PIRSF000194">
    <property type="entry name" value="DHFR"/>
    <property type="match status" value="1"/>
</dbReference>
<name>A0A644VRW7_9ZZZZ</name>
<evidence type="ECO:0000256" key="3">
    <source>
        <dbReference type="ARBA" id="ARBA00022563"/>
    </source>
</evidence>
<gene>
    <name evidence="7" type="primary">dfrA_3</name>
    <name evidence="7" type="ORF">SDC9_40289</name>
</gene>
<keyword evidence="4" id="KW-0521">NADP</keyword>
<organism evidence="7">
    <name type="scientific">bioreactor metagenome</name>
    <dbReference type="NCBI Taxonomy" id="1076179"/>
    <lineage>
        <taxon>unclassified sequences</taxon>
        <taxon>metagenomes</taxon>
        <taxon>ecological metagenomes</taxon>
    </lineage>
</organism>
<evidence type="ECO:0000259" key="6">
    <source>
        <dbReference type="PROSITE" id="PS51330"/>
    </source>
</evidence>
<evidence type="ECO:0000256" key="2">
    <source>
        <dbReference type="ARBA" id="ARBA00012856"/>
    </source>
</evidence>
<dbReference type="Pfam" id="PF00186">
    <property type="entry name" value="DHFR_1"/>
    <property type="match status" value="1"/>
</dbReference>
<evidence type="ECO:0000256" key="5">
    <source>
        <dbReference type="ARBA" id="ARBA00023002"/>
    </source>
</evidence>
<protein>
    <recommendedName>
        <fullName evidence="2">dihydrofolate reductase</fullName>
        <ecNumber evidence="2">1.5.1.3</ecNumber>
    </recommendedName>
</protein>
<dbReference type="AlphaFoldDB" id="A0A644VRW7"/>
<dbReference type="PANTHER" id="PTHR48069:SF3">
    <property type="entry name" value="DIHYDROFOLATE REDUCTASE"/>
    <property type="match status" value="1"/>
</dbReference>
<dbReference type="GO" id="GO:0043168">
    <property type="term" value="F:anion binding"/>
    <property type="evidence" value="ECO:0007669"/>
    <property type="project" value="UniProtKB-ARBA"/>
</dbReference>
<evidence type="ECO:0000256" key="1">
    <source>
        <dbReference type="ARBA" id="ARBA00004903"/>
    </source>
</evidence>
<sequence>MPKISIVAALADDYAIGYKKKLPWNLPADMKHFKNLTTGHTVVMGKRTFESLPNGPLPNRTNIVLTTMLSEGVVEGYFEADSLEDALELCSNAEQVFVIGGAAVYKQCMDSVDSMYLTWVHGDFKADTYFPEIDWSKWKEVSREDHSTDEKNEYPYSFSVYERI</sequence>
<dbReference type="PANTHER" id="PTHR48069">
    <property type="entry name" value="DIHYDROFOLATE REDUCTASE"/>
    <property type="match status" value="1"/>
</dbReference>
<dbReference type="SUPFAM" id="SSF53597">
    <property type="entry name" value="Dihydrofolate reductase-like"/>
    <property type="match status" value="1"/>
</dbReference>
<dbReference type="Gene3D" id="3.40.430.10">
    <property type="entry name" value="Dihydrofolate Reductase, subunit A"/>
    <property type="match status" value="1"/>
</dbReference>
<dbReference type="GO" id="GO:0004146">
    <property type="term" value="F:dihydrofolate reductase activity"/>
    <property type="evidence" value="ECO:0007669"/>
    <property type="project" value="UniProtKB-EC"/>
</dbReference>
<evidence type="ECO:0000256" key="4">
    <source>
        <dbReference type="ARBA" id="ARBA00022857"/>
    </source>
</evidence>
<accession>A0A644VRW7</accession>
<dbReference type="CDD" id="cd00209">
    <property type="entry name" value="DHFR"/>
    <property type="match status" value="1"/>
</dbReference>
<dbReference type="GO" id="GO:0046654">
    <property type="term" value="P:tetrahydrofolate biosynthetic process"/>
    <property type="evidence" value="ECO:0007669"/>
    <property type="project" value="InterPro"/>
</dbReference>
<dbReference type="GO" id="GO:0046452">
    <property type="term" value="P:dihydrofolate metabolic process"/>
    <property type="evidence" value="ECO:0007669"/>
    <property type="project" value="TreeGrafter"/>
</dbReference>
<reference evidence="7" key="1">
    <citation type="submission" date="2019-08" db="EMBL/GenBank/DDBJ databases">
        <authorList>
            <person name="Kucharzyk K."/>
            <person name="Murdoch R.W."/>
            <person name="Higgins S."/>
            <person name="Loffler F."/>
        </authorList>
    </citation>
    <scope>NUCLEOTIDE SEQUENCE</scope>
</reference>
<dbReference type="GO" id="GO:0050661">
    <property type="term" value="F:NADP binding"/>
    <property type="evidence" value="ECO:0007669"/>
    <property type="project" value="InterPro"/>
</dbReference>
<dbReference type="GO" id="GO:0005829">
    <property type="term" value="C:cytosol"/>
    <property type="evidence" value="ECO:0007669"/>
    <property type="project" value="TreeGrafter"/>
</dbReference>
<dbReference type="InterPro" id="IPR012259">
    <property type="entry name" value="DHFR"/>
</dbReference>
<dbReference type="InterPro" id="IPR001796">
    <property type="entry name" value="DHFR_dom"/>
</dbReference>
<dbReference type="EC" id="1.5.1.3" evidence="2"/>
<feature type="domain" description="DHFR" evidence="6">
    <location>
        <begin position="3"/>
        <end position="163"/>
    </location>
</feature>
<dbReference type="GO" id="GO:0006730">
    <property type="term" value="P:one-carbon metabolic process"/>
    <property type="evidence" value="ECO:0007669"/>
    <property type="project" value="UniProtKB-KW"/>
</dbReference>
<evidence type="ECO:0000313" key="7">
    <source>
        <dbReference type="EMBL" id="MPL94141.1"/>
    </source>
</evidence>
<comment type="caution">
    <text evidence="7">The sequence shown here is derived from an EMBL/GenBank/DDBJ whole genome shotgun (WGS) entry which is preliminary data.</text>
</comment>
<proteinExistence type="predicted"/>
<dbReference type="GO" id="GO:0046655">
    <property type="term" value="P:folic acid metabolic process"/>
    <property type="evidence" value="ECO:0007669"/>
    <property type="project" value="TreeGrafter"/>
</dbReference>
<keyword evidence="3" id="KW-0554">One-carbon metabolism</keyword>